<name>A0AAW3W475_CLOBE</name>
<accession>A0AAW3W475</accession>
<comment type="caution">
    <text evidence="1">The sequence shown here is derived from an EMBL/GenBank/DDBJ whole genome shotgun (WGS) entry which is preliminary data.</text>
</comment>
<reference evidence="1" key="1">
    <citation type="submission" date="2020-04" db="EMBL/GenBank/DDBJ databases">
        <authorList>
            <person name="Brown S."/>
        </authorList>
    </citation>
    <scope>NUCLEOTIDE SEQUENCE</scope>
    <source>
        <strain evidence="1">DJ015</strain>
    </source>
</reference>
<gene>
    <name evidence="1" type="ORF">HGI39_01575</name>
</gene>
<reference evidence="1" key="2">
    <citation type="journal article" date="2022" name="Nat. Biotechnol.">
        <title>Carbon-negative production of acetone and isopropanol by gas fermentation at industrial pilot scale.</title>
        <authorList>
            <person name="Liew F.E."/>
            <person name="Nogle R."/>
            <person name="Abdalla T."/>
            <person name="Rasor B.J."/>
            <person name="Canter C."/>
            <person name="Jensen R.O."/>
            <person name="Wang L."/>
            <person name="Strutz J."/>
            <person name="Chirania P."/>
            <person name="De Tissera S."/>
            <person name="Mueller A.P."/>
            <person name="Ruan Z."/>
            <person name="Gao A."/>
            <person name="Tran L."/>
            <person name="Engle N.L."/>
            <person name="Bromley J.C."/>
            <person name="Daniell J."/>
            <person name="Conrado R."/>
            <person name="Tschaplinski T.J."/>
            <person name="Giannone R.J."/>
            <person name="Hettich R.L."/>
            <person name="Karim A.S."/>
            <person name="Simpson S.D."/>
            <person name="Brown S.D."/>
            <person name="Leang C."/>
            <person name="Jewett M.C."/>
            <person name="Kopke M."/>
        </authorList>
    </citation>
    <scope>NUCLEOTIDE SEQUENCE</scope>
    <source>
        <strain evidence="1">DJ015</strain>
    </source>
</reference>
<dbReference type="EMBL" id="JABAGV010000002">
    <property type="protein sequence ID" value="MBC2473417.1"/>
    <property type="molecule type" value="Genomic_DNA"/>
</dbReference>
<evidence type="ECO:0000313" key="1">
    <source>
        <dbReference type="EMBL" id="MBC2473417.1"/>
    </source>
</evidence>
<protein>
    <submittedName>
        <fullName evidence="1">Uncharacterized protein</fullName>
    </submittedName>
</protein>
<dbReference type="AlphaFoldDB" id="A0AAW3W475"/>
<dbReference type="RefSeq" id="WP_171780862.1">
    <property type="nucleotide sequence ID" value="NZ_JABAGV010000002.1"/>
</dbReference>
<sequence>MDEFIEYLRSIGTLSEKSIRDDLSRINSIAKRGIDFKKGEEYAKI</sequence>
<dbReference type="Proteomes" id="UP001194098">
    <property type="component" value="Unassembled WGS sequence"/>
</dbReference>
<organism evidence="1 2">
    <name type="scientific">Clostridium beijerinckii</name>
    <name type="common">Clostridium MP</name>
    <dbReference type="NCBI Taxonomy" id="1520"/>
    <lineage>
        <taxon>Bacteria</taxon>
        <taxon>Bacillati</taxon>
        <taxon>Bacillota</taxon>
        <taxon>Clostridia</taxon>
        <taxon>Eubacteriales</taxon>
        <taxon>Clostridiaceae</taxon>
        <taxon>Clostridium</taxon>
    </lineage>
</organism>
<evidence type="ECO:0000313" key="2">
    <source>
        <dbReference type="Proteomes" id="UP001194098"/>
    </source>
</evidence>
<proteinExistence type="predicted"/>